<evidence type="ECO:0000256" key="6">
    <source>
        <dbReference type="PIRSR" id="PIRSR002419-1"/>
    </source>
</evidence>
<dbReference type="PIRSF" id="PIRSF002419">
    <property type="entry name" value="Tetraspanin"/>
    <property type="match status" value="1"/>
</dbReference>
<keyword evidence="6" id="KW-1015">Disulfide bond</keyword>
<sequence>MAKGCTQCLRVVLIVINVLFLLIGLAILAGSLFLYFDTTMRNIKASTGLQIEMDIALFVAMAIGAITALAAGFGCCGAFHESTCLLGAFCTFVILVCIVEIGGGIFLYLKRTDPTVYSTINNSLKNGIRNKNETTLPEYIRFTQQWLRCCGANGTDDYSKDMAKAVCTAPDGEQFTELLCMIFAVSLCCTVRREQDGYIGVTTD</sequence>
<reference evidence="9" key="1">
    <citation type="submission" date="2016-11" db="UniProtKB">
        <authorList>
            <consortium name="WormBaseParasite"/>
        </authorList>
    </citation>
    <scope>IDENTIFICATION</scope>
</reference>
<keyword evidence="4" id="KW-1133">Transmembrane helix</keyword>
<accession>A0A1I8JJ50</accession>
<dbReference type="SUPFAM" id="SSF48652">
    <property type="entry name" value="Tetraspanin"/>
    <property type="match status" value="1"/>
</dbReference>
<keyword evidence="5" id="KW-0472">Membrane</keyword>
<dbReference type="AlphaFoldDB" id="A0A1I8JJ50"/>
<evidence type="ECO:0000256" key="4">
    <source>
        <dbReference type="ARBA" id="ARBA00022989"/>
    </source>
</evidence>
<dbReference type="GO" id="GO:0005886">
    <property type="term" value="C:plasma membrane"/>
    <property type="evidence" value="ECO:0007669"/>
    <property type="project" value="TreeGrafter"/>
</dbReference>
<keyword evidence="3" id="KW-0812">Transmembrane</keyword>
<dbReference type="Gene3D" id="1.10.1450.10">
    <property type="entry name" value="Tetraspanin"/>
    <property type="match status" value="1"/>
</dbReference>
<name>A0A1I8JJ50_9PLAT</name>
<keyword evidence="8" id="KW-1185">Reference proteome</keyword>
<feature type="disulfide bond" evidence="6">
    <location>
        <begin position="150"/>
        <end position="167"/>
    </location>
</feature>
<evidence type="ECO:0000313" key="8">
    <source>
        <dbReference type="Proteomes" id="UP000095280"/>
    </source>
</evidence>
<dbReference type="InterPro" id="IPR000301">
    <property type="entry name" value="Tetraspanin_animals"/>
</dbReference>
<dbReference type="Proteomes" id="UP000095280">
    <property type="component" value="Unplaced"/>
</dbReference>
<comment type="subcellular location">
    <subcellularLocation>
        <location evidence="1 7">Membrane</location>
        <topology evidence="1 7">Multi-pass membrane protein</topology>
    </subcellularLocation>
</comment>
<dbReference type="PRINTS" id="PR00259">
    <property type="entry name" value="TMFOUR"/>
</dbReference>
<comment type="similarity">
    <text evidence="2 7">Belongs to the tetraspanin (TM4SF) family.</text>
</comment>
<organism evidence="8 9">
    <name type="scientific">Macrostomum lignano</name>
    <dbReference type="NCBI Taxonomy" id="282301"/>
    <lineage>
        <taxon>Eukaryota</taxon>
        <taxon>Metazoa</taxon>
        <taxon>Spiralia</taxon>
        <taxon>Lophotrochozoa</taxon>
        <taxon>Platyhelminthes</taxon>
        <taxon>Rhabditophora</taxon>
        <taxon>Macrostomorpha</taxon>
        <taxon>Macrostomida</taxon>
        <taxon>Macrostomidae</taxon>
        <taxon>Macrostomum</taxon>
    </lineage>
</organism>
<evidence type="ECO:0000256" key="5">
    <source>
        <dbReference type="ARBA" id="ARBA00023136"/>
    </source>
</evidence>
<dbReference type="PANTHER" id="PTHR19282:SF544">
    <property type="entry name" value="TETRASPANIN"/>
    <property type="match status" value="1"/>
</dbReference>
<protein>
    <recommendedName>
        <fullName evidence="7">Tetraspanin</fullName>
    </recommendedName>
</protein>
<dbReference type="PANTHER" id="PTHR19282">
    <property type="entry name" value="TETRASPANIN"/>
    <property type="match status" value="1"/>
</dbReference>
<evidence type="ECO:0000256" key="7">
    <source>
        <dbReference type="RuleBase" id="RU361218"/>
    </source>
</evidence>
<dbReference type="InterPro" id="IPR008952">
    <property type="entry name" value="Tetraspanin_EC2_sf"/>
</dbReference>
<dbReference type="InterPro" id="IPR018499">
    <property type="entry name" value="Tetraspanin/Peripherin"/>
</dbReference>
<evidence type="ECO:0000256" key="1">
    <source>
        <dbReference type="ARBA" id="ARBA00004141"/>
    </source>
</evidence>
<evidence type="ECO:0000313" key="9">
    <source>
        <dbReference type="WBParaSite" id="maker-uti_cns_0048595-snap-gene-0.5-mRNA-1"/>
    </source>
</evidence>
<evidence type="ECO:0000256" key="2">
    <source>
        <dbReference type="ARBA" id="ARBA00006840"/>
    </source>
</evidence>
<dbReference type="WBParaSite" id="maker-uti_cns_0048595-snap-gene-0.5-mRNA-1">
    <property type="protein sequence ID" value="maker-uti_cns_0048595-snap-gene-0.5-mRNA-1"/>
    <property type="gene ID" value="maker-uti_cns_0048595-snap-gene-0.5"/>
</dbReference>
<evidence type="ECO:0000256" key="3">
    <source>
        <dbReference type="ARBA" id="ARBA00022692"/>
    </source>
</evidence>
<dbReference type="Pfam" id="PF00335">
    <property type="entry name" value="Tetraspanin"/>
    <property type="match status" value="1"/>
</dbReference>
<proteinExistence type="inferred from homology"/>